<dbReference type="EMBL" id="MRWD01000019">
    <property type="protein sequence ID" value="ORJ21442.1"/>
    <property type="molecule type" value="Genomic_DNA"/>
</dbReference>
<reference evidence="1" key="3">
    <citation type="submission" date="2020-11" db="EMBL/GenBank/DDBJ databases">
        <authorList>
            <person name="Lee S.D."/>
        </authorList>
    </citation>
    <scope>NUCLEOTIDE SEQUENCE</scope>
    <source>
        <strain evidence="1">SAP-2</strain>
    </source>
</reference>
<reference evidence="2" key="1">
    <citation type="submission" date="2016-12" db="EMBL/GenBank/DDBJ databases">
        <authorList>
            <person name="Le Fleche-Mateos A."/>
        </authorList>
    </citation>
    <scope>NUCLEOTIDE SEQUENCE</scope>
    <source>
        <strain evidence="2">213</strain>
    </source>
</reference>
<keyword evidence="3" id="KW-1185">Reference proteome</keyword>
<evidence type="ECO:0000313" key="4">
    <source>
        <dbReference type="Proteomes" id="UP000705283"/>
    </source>
</evidence>
<dbReference type="AlphaFoldDB" id="A0AA40X3R6"/>
<dbReference type="EMBL" id="JADMKS010000006">
    <property type="protein sequence ID" value="MBF6638152.1"/>
    <property type="molecule type" value="Genomic_DNA"/>
</dbReference>
<comment type="caution">
    <text evidence="1">The sequence shown here is derived from an EMBL/GenBank/DDBJ whole genome shotgun (WGS) entry which is preliminary data.</text>
</comment>
<evidence type="ECO:0000313" key="3">
    <source>
        <dbReference type="Proteomes" id="UP000192722"/>
    </source>
</evidence>
<dbReference type="Proteomes" id="UP000705283">
    <property type="component" value="Unassembled WGS sequence"/>
</dbReference>
<accession>A0AA40X3R6</accession>
<gene>
    <name evidence="2" type="ORF">BS639_09720</name>
    <name evidence="1" type="ORF">ITX54_15920</name>
</gene>
<reference evidence="2 3" key="2">
    <citation type="journal article" date="2017" name="Int. J. Syst. Evol. Microbiol.">
        <title>Rouxiella badensis sp. nov. and Rouxiella silvae sp. nov. isolated from peat bog soil in Germany and emendation of the genus description.</title>
        <authorList>
            <person name="Le Fleche-Mateos A."/>
            <person name="Kugler J.H."/>
            <person name="Hansen S.H."/>
            <person name="Syldatk C."/>
            <person name="Hausmann R."/>
            <person name="Lomprez F."/>
            <person name="Vandenbogaert M."/>
            <person name="Manuguerra J.C."/>
            <person name="Grimont P.A."/>
        </authorList>
    </citation>
    <scope>NUCLEOTIDE SEQUENCE [LARGE SCALE GENOMIC DNA]</scope>
    <source>
        <strain evidence="2 3">213</strain>
    </source>
</reference>
<protein>
    <submittedName>
        <fullName evidence="1">Uncharacterized protein</fullName>
    </submittedName>
</protein>
<name>A0AA40X3R6_9GAMM</name>
<dbReference type="Proteomes" id="UP000192722">
    <property type="component" value="Unassembled WGS sequence"/>
</dbReference>
<reference evidence="1" key="4">
    <citation type="submission" date="2022-09" db="EMBL/GenBank/DDBJ databases">
        <title>Rouxiella aceris sp. nov., isolated from tree sap and emended description of the genus Rhouxiella.</title>
        <authorList>
            <person name="Kim I.S."/>
        </authorList>
    </citation>
    <scope>NUCLEOTIDE SEQUENCE</scope>
    <source>
        <strain evidence="1">SAP-2</strain>
    </source>
</reference>
<evidence type="ECO:0000313" key="1">
    <source>
        <dbReference type="EMBL" id="MBF6638152.1"/>
    </source>
</evidence>
<organism evidence="1 4">
    <name type="scientific">Rouxiella silvae</name>
    <dbReference type="NCBI Taxonomy" id="1646373"/>
    <lineage>
        <taxon>Bacteria</taxon>
        <taxon>Pseudomonadati</taxon>
        <taxon>Pseudomonadota</taxon>
        <taxon>Gammaproteobacteria</taxon>
        <taxon>Enterobacterales</taxon>
        <taxon>Yersiniaceae</taxon>
        <taxon>Rouxiella</taxon>
    </lineage>
</organism>
<evidence type="ECO:0000313" key="2">
    <source>
        <dbReference type="EMBL" id="ORJ21442.1"/>
    </source>
</evidence>
<proteinExistence type="predicted"/>
<dbReference type="RefSeq" id="WP_055779974.1">
    <property type="nucleotide sequence ID" value="NZ_CBCSCF010000001.1"/>
</dbReference>
<sequence length="69" mass="7726">MLKEKLATRQQSDMLGNASRGSLAPLRVICSNTKEHSQVISLYKLGLSCQAIATITGFHEEQFQHFFKS</sequence>